<gene>
    <name evidence="10" type="ORF">ACFOEB_16585</name>
</gene>
<evidence type="ECO:0000256" key="6">
    <source>
        <dbReference type="ARBA" id="ARBA00030512"/>
    </source>
</evidence>
<evidence type="ECO:0000313" key="11">
    <source>
        <dbReference type="Proteomes" id="UP001595548"/>
    </source>
</evidence>
<dbReference type="SUPFAM" id="SSF51445">
    <property type="entry name" value="(Trans)glycosidases"/>
    <property type="match status" value="1"/>
</dbReference>
<comment type="caution">
    <text evidence="10">The sequence shown here is derived from an EMBL/GenBank/DDBJ whole genome shotgun (WGS) entry which is preliminary data.</text>
</comment>
<dbReference type="InterPro" id="IPR013783">
    <property type="entry name" value="Ig-like_fold"/>
</dbReference>
<dbReference type="Gene3D" id="3.30.379.10">
    <property type="entry name" value="Chitobiase/beta-hexosaminidase domain 2-like"/>
    <property type="match status" value="1"/>
</dbReference>
<sequence>MKYLLMGLLCFYGAASAAASFTQESLQNFADGAELRFGVVSNTGANGHQVRMIIINQSQQGLPAGSSDWSIYFHSVRQVTAVAGDGMAIEHVQGDLHRAYPTEHFAGLKAGETLVVNYTPSAHIVSYSDFMPRAFVVVKGLEPEVFGNTDTEVFSDFVDPISRPEQQLRNANDKFAIATAESRYRANQARSQPNISSADALKRIIPTPVKVDYQRGDTQLDASWRIVYAGRLKGEAQYLSAQLADVAGLQLKTNPSQQLSSAETDTPVIVLAVGLPDERKLTLPEGAESYTLSIEKHRIVINGRDNAGAFYGVQSLLALLNPNAQAALTLPRVRIADAPRANWRGMHYDMGRNFHGLAVTLRLIEQMARYKLNKLHLHLTEDEGWRLEIPGLPELTDIGAKRCFDLAERDCLLTQLGTGSDADGSGNGFFTRADFVEILKFAAARHVQVIPEIDMPGHARAAITSMNARYANLMEQGKEVEARRYLLADSQDASKYLSIQNYTDNAVNVCLESTYTFVDKIMYELQQMYRDAGLKLSIFHMGGDEVGKGAWTESPVCDDLFAHQLGVSGPADLKPYFVRRVSQLASARGLSLEGWEDGLMYDATNTFNRSQLDNKQVIANAWDNIWEWGVADRAYRLANNDYQVVMSQATHLYFDHPYEAHPAERGYYWAARATDVAKVFGFMPDNLYANADFTRNGDPITDVEALVGRELPALEKPENILGMQGHVWSETIRTAEQLEPMIYPRVMAMAERAWHKASWEGRNADFSARDQAFADFSQTLVLKELPRMARANVGVHLPVPGAVVDGGQLRANVAWPGLAIEYKTSEDGSWTPYADGAKPSVGAGGIQLRSRAGDYTSRATAVSCPGC</sequence>
<dbReference type="InterPro" id="IPR015883">
    <property type="entry name" value="Glyco_hydro_20_cat"/>
</dbReference>
<keyword evidence="4" id="KW-0378">Hydrolase</keyword>
<dbReference type="Gene3D" id="2.60.40.290">
    <property type="match status" value="1"/>
</dbReference>
<keyword evidence="8" id="KW-0732">Signal</keyword>
<keyword evidence="5" id="KW-0326">Glycosidase</keyword>
<dbReference type="EMBL" id="JBHRTL010000031">
    <property type="protein sequence ID" value="MFC3156829.1"/>
    <property type="molecule type" value="Genomic_DNA"/>
</dbReference>
<accession>A0ABV7HSP2</accession>
<protein>
    <recommendedName>
        <fullName evidence="3">beta-N-acetylhexosaminidase</fullName>
        <ecNumber evidence="3">3.2.1.52</ecNumber>
    </recommendedName>
    <alternativeName>
        <fullName evidence="6">Beta-N-acetylhexosaminidase</fullName>
    </alternativeName>
    <alternativeName>
        <fullName evidence="7">N-acetyl-beta-glucosaminidase</fullName>
    </alternativeName>
</protein>
<dbReference type="SUPFAM" id="SSF81296">
    <property type="entry name" value="E set domains"/>
    <property type="match status" value="1"/>
</dbReference>
<dbReference type="SUPFAM" id="SSF49384">
    <property type="entry name" value="Carbohydrate-binding domain"/>
    <property type="match status" value="1"/>
</dbReference>
<evidence type="ECO:0000256" key="2">
    <source>
        <dbReference type="ARBA" id="ARBA00006285"/>
    </source>
</evidence>
<dbReference type="SMART" id="SM01081">
    <property type="entry name" value="CHB_HEX"/>
    <property type="match status" value="1"/>
</dbReference>
<dbReference type="InterPro" id="IPR025705">
    <property type="entry name" value="Beta_hexosaminidase_sua/sub"/>
</dbReference>
<dbReference type="InterPro" id="IPR015882">
    <property type="entry name" value="HEX_bac_N"/>
</dbReference>
<dbReference type="InterPro" id="IPR012291">
    <property type="entry name" value="CBM2_carb-bd_dom_sf"/>
</dbReference>
<dbReference type="Pfam" id="PF00728">
    <property type="entry name" value="Glyco_hydro_20"/>
    <property type="match status" value="1"/>
</dbReference>
<dbReference type="InterPro" id="IPR014756">
    <property type="entry name" value="Ig_E-set"/>
</dbReference>
<dbReference type="Gene3D" id="3.20.20.80">
    <property type="entry name" value="Glycosidases"/>
    <property type="match status" value="1"/>
</dbReference>
<dbReference type="PANTHER" id="PTHR22600:SF57">
    <property type="entry name" value="BETA-N-ACETYLHEXOSAMINIDASE"/>
    <property type="match status" value="1"/>
</dbReference>
<evidence type="ECO:0000313" key="10">
    <source>
        <dbReference type="EMBL" id="MFC3156829.1"/>
    </source>
</evidence>
<reference evidence="11" key="1">
    <citation type="journal article" date="2019" name="Int. J. Syst. Evol. Microbiol.">
        <title>The Global Catalogue of Microorganisms (GCM) 10K type strain sequencing project: providing services to taxonomists for standard genome sequencing and annotation.</title>
        <authorList>
            <consortium name="The Broad Institute Genomics Platform"/>
            <consortium name="The Broad Institute Genome Sequencing Center for Infectious Disease"/>
            <person name="Wu L."/>
            <person name="Ma J."/>
        </authorList>
    </citation>
    <scope>NUCLEOTIDE SEQUENCE [LARGE SCALE GENOMIC DNA]</scope>
    <source>
        <strain evidence="11">KCTC 52141</strain>
    </source>
</reference>
<dbReference type="SUPFAM" id="SSF55545">
    <property type="entry name" value="beta-N-acetylhexosaminidase-like domain"/>
    <property type="match status" value="1"/>
</dbReference>
<dbReference type="CDD" id="cd06569">
    <property type="entry name" value="GH20_Sm-chitobiase-like"/>
    <property type="match status" value="1"/>
</dbReference>
<keyword evidence="11" id="KW-1185">Reference proteome</keyword>
<feature type="domain" description="Chitobiase/beta-hexosaminidases N-terminal" evidence="9">
    <location>
        <begin position="31"/>
        <end position="182"/>
    </location>
</feature>
<name>A0ABV7HSP2_9GAMM</name>
<proteinExistence type="inferred from homology"/>
<dbReference type="InterPro" id="IPR004867">
    <property type="entry name" value="CHB_C_dom"/>
</dbReference>
<feature type="chain" id="PRO_5047145397" description="beta-N-acetylhexosaminidase" evidence="8">
    <location>
        <begin position="18"/>
        <end position="867"/>
    </location>
</feature>
<dbReference type="Pfam" id="PF03174">
    <property type="entry name" value="CHB_HEX_C"/>
    <property type="match status" value="1"/>
</dbReference>
<dbReference type="RefSeq" id="WP_382418250.1">
    <property type="nucleotide sequence ID" value="NZ_AP031500.1"/>
</dbReference>
<comment type="catalytic activity">
    <reaction evidence="1">
        <text>Hydrolysis of terminal non-reducing N-acetyl-D-hexosamine residues in N-acetyl-beta-D-hexosaminides.</text>
        <dbReference type="EC" id="3.2.1.52"/>
    </reaction>
</comment>
<dbReference type="InterPro" id="IPR029018">
    <property type="entry name" value="Hex-like_dom2"/>
</dbReference>
<dbReference type="InterPro" id="IPR008965">
    <property type="entry name" value="CBM2/CBM3_carb-bd_dom_sf"/>
</dbReference>
<evidence type="ECO:0000256" key="3">
    <source>
        <dbReference type="ARBA" id="ARBA00012663"/>
    </source>
</evidence>
<evidence type="ECO:0000259" key="9">
    <source>
        <dbReference type="SMART" id="SM01081"/>
    </source>
</evidence>
<organism evidence="10 11">
    <name type="scientific">Gilvimarinus japonicus</name>
    <dbReference type="NCBI Taxonomy" id="1796469"/>
    <lineage>
        <taxon>Bacteria</taxon>
        <taxon>Pseudomonadati</taxon>
        <taxon>Pseudomonadota</taxon>
        <taxon>Gammaproteobacteria</taxon>
        <taxon>Cellvibrionales</taxon>
        <taxon>Cellvibrionaceae</taxon>
        <taxon>Gilvimarinus</taxon>
    </lineage>
</organism>
<dbReference type="PANTHER" id="PTHR22600">
    <property type="entry name" value="BETA-HEXOSAMINIDASE"/>
    <property type="match status" value="1"/>
</dbReference>
<dbReference type="EC" id="3.2.1.52" evidence="3"/>
<feature type="signal peptide" evidence="8">
    <location>
        <begin position="1"/>
        <end position="17"/>
    </location>
</feature>
<evidence type="ECO:0000256" key="5">
    <source>
        <dbReference type="ARBA" id="ARBA00023295"/>
    </source>
</evidence>
<evidence type="ECO:0000256" key="4">
    <source>
        <dbReference type="ARBA" id="ARBA00022801"/>
    </source>
</evidence>
<dbReference type="Gene3D" id="2.60.40.10">
    <property type="entry name" value="Immunoglobulins"/>
    <property type="match status" value="1"/>
</dbReference>
<dbReference type="PRINTS" id="PR00738">
    <property type="entry name" value="GLHYDRLASE20"/>
</dbReference>
<dbReference type="Pfam" id="PF03173">
    <property type="entry name" value="CHB_HEX"/>
    <property type="match status" value="1"/>
</dbReference>
<dbReference type="Proteomes" id="UP001595548">
    <property type="component" value="Unassembled WGS sequence"/>
</dbReference>
<evidence type="ECO:0000256" key="7">
    <source>
        <dbReference type="ARBA" id="ARBA00033000"/>
    </source>
</evidence>
<evidence type="ECO:0000256" key="1">
    <source>
        <dbReference type="ARBA" id="ARBA00001231"/>
    </source>
</evidence>
<dbReference type="InterPro" id="IPR017853">
    <property type="entry name" value="GH"/>
</dbReference>
<comment type="similarity">
    <text evidence="2">Belongs to the glycosyl hydrolase 20 family.</text>
</comment>
<dbReference type="Pfam" id="PF02838">
    <property type="entry name" value="Glyco_hydro_20b"/>
    <property type="match status" value="1"/>
</dbReference>
<evidence type="ECO:0000256" key="8">
    <source>
        <dbReference type="SAM" id="SignalP"/>
    </source>
</evidence>
<dbReference type="InterPro" id="IPR004866">
    <property type="entry name" value="CHB/HEX_N_dom"/>
</dbReference>
<dbReference type="CDD" id="cd02847">
    <property type="entry name" value="E_set_Chitobiase_C"/>
    <property type="match status" value="1"/>
</dbReference>